<dbReference type="PANTHER" id="PTHR33376:SF7">
    <property type="entry name" value="C4-DICARBOXYLATE-BINDING PROTEIN DCTB"/>
    <property type="match status" value="1"/>
</dbReference>
<reference evidence="5 6" key="1">
    <citation type="submission" date="2012-06" db="EMBL/GenBank/DDBJ databases">
        <title>Complete sequence of Sulfurospirillum barnesii SES-3.</title>
        <authorList>
            <consortium name="US DOE Joint Genome Institute"/>
            <person name="Lucas S."/>
            <person name="Han J."/>
            <person name="Lapidus A."/>
            <person name="Cheng J.-F."/>
            <person name="Goodwin L."/>
            <person name="Pitluck S."/>
            <person name="Peters L."/>
            <person name="Ovchinnikova G."/>
            <person name="Lu M."/>
            <person name="Detter J.C."/>
            <person name="Han C."/>
            <person name="Tapia R."/>
            <person name="Land M."/>
            <person name="Hauser L."/>
            <person name="Kyrpides N."/>
            <person name="Ivanova N."/>
            <person name="Pagani I."/>
            <person name="Stolz J."/>
            <person name="Arkin A."/>
            <person name="Dehal P."/>
            <person name="Oremland R."/>
            <person name="Saltikov C."/>
            <person name="Basu P."/>
            <person name="Hollibaugh J."/>
            <person name="Newman D."/>
            <person name="Stolyar S."/>
            <person name="Hazen T."/>
            <person name="Woyke T."/>
        </authorList>
    </citation>
    <scope>NUCLEOTIDE SEQUENCE [LARGE SCALE GENOMIC DNA]</scope>
    <source>
        <strain evidence="6">ATCC 700032 / DSM 10660 / SES-3</strain>
    </source>
</reference>
<proteinExistence type="inferred from homology"/>
<dbReference type="PANTHER" id="PTHR33376">
    <property type="match status" value="1"/>
</dbReference>
<dbReference type="AlphaFoldDB" id="I3XV56"/>
<dbReference type="HOGENOM" id="CLU_036176_1_3_7"/>
<dbReference type="eggNOG" id="COG1638">
    <property type="taxonomic scope" value="Bacteria"/>
</dbReference>
<dbReference type="RefSeq" id="WP_014768710.1">
    <property type="nucleotide sequence ID" value="NC_018002.1"/>
</dbReference>
<keyword evidence="5" id="KW-0675">Receptor</keyword>
<evidence type="ECO:0000256" key="1">
    <source>
        <dbReference type="ARBA" id="ARBA00009023"/>
    </source>
</evidence>
<comment type="similarity">
    <text evidence="1">Belongs to the bacterial solute-binding protein 7 family.</text>
</comment>
<evidence type="ECO:0000256" key="4">
    <source>
        <dbReference type="SAM" id="SignalP"/>
    </source>
</evidence>
<name>I3XV56_SULBS</name>
<dbReference type="InterPro" id="IPR004682">
    <property type="entry name" value="TRAP_DctP"/>
</dbReference>
<feature type="signal peptide" evidence="4">
    <location>
        <begin position="1"/>
        <end position="20"/>
    </location>
</feature>
<sequence>MTKFLKVMAAATLLVSSAIAAEYTIKLTHVVSPNTPKGKGADFFAKRVGELTGGKVEVIVFPNSQLYGDGEEMKALKLGNAHIAMPSFSKFTSLVPEMQLFDLPFIFRDKDHLYKVLDGEVGQILKDKVTAKGFVALDYWDAGFKHLSSNKKAILLPEDAAGQKFRIMSSHVLEAQFKAVGGNPQVLPFSEVYSALQQGVVDGAENPLSNFYTKKFNEVQTDLTLSNHGYLGYLVIMSESFWKKFPNDLKPMVLQAMKEATVFEREEAARDDDDMLAKINEYAKASGNLKVHTLTPEQKAAWQKAMEAIYPQFYKVVGEDLIKKVQAVK</sequence>
<keyword evidence="6" id="KW-1185">Reference proteome</keyword>
<evidence type="ECO:0000256" key="2">
    <source>
        <dbReference type="ARBA" id="ARBA00022448"/>
    </source>
</evidence>
<evidence type="ECO:0000256" key="3">
    <source>
        <dbReference type="ARBA" id="ARBA00022729"/>
    </source>
</evidence>
<dbReference type="Proteomes" id="UP000006176">
    <property type="component" value="Chromosome"/>
</dbReference>
<evidence type="ECO:0000313" key="6">
    <source>
        <dbReference type="Proteomes" id="UP000006176"/>
    </source>
</evidence>
<feature type="chain" id="PRO_5003682754" evidence="4">
    <location>
        <begin position="21"/>
        <end position="329"/>
    </location>
</feature>
<keyword evidence="3 4" id="KW-0732">Signal</keyword>
<protein>
    <submittedName>
        <fullName evidence="5">Tripartite ATP-independent periplasmic transporter solute receptor, DctP family</fullName>
    </submittedName>
</protein>
<dbReference type="NCBIfam" id="TIGR00787">
    <property type="entry name" value="dctP"/>
    <property type="match status" value="1"/>
</dbReference>
<dbReference type="CDD" id="cd13674">
    <property type="entry name" value="PBP2_TRAP_SBP_like_1"/>
    <property type="match status" value="1"/>
</dbReference>
<dbReference type="EMBL" id="CP003333">
    <property type="protein sequence ID" value="AFL67830.1"/>
    <property type="molecule type" value="Genomic_DNA"/>
</dbReference>
<dbReference type="OrthoDB" id="8690069at2"/>
<dbReference type="STRING" id="760154.Sulba_0513"/>
<dbReference type="GO" id="GO:0055085">
    <property type="term" value="P:transmembrane transport"/>
    <property type="evidence" value="ECO:0007669"/>
    <property type="project" value="InterPro"/>
</dbReference>
<dbReference type="KEGG" id="sba:Sulba_0513"/>
<gene>
    <name evidence="5" type="ordered locus">Sulba_0513</name>
</gene>
<organism evidence="5 6">
    <name type="scientific">Sulfurospirillum barnesii (strain ATCC 700032 / DSM 10660 / SES-3)</name>
    <dbReference type="NCBI Taxonomy" id="760154"/>
    <lineage>
        <taxon>Bacteria</taxon>
        <taxon>Pseudomonadati</taxon>
        <taxon>Campylobacterota</taxon>
        <taxon>Epsilonproteobacteria</taxon>
        <taxon>Campylobacterales</taxon>
        <taxon>Sulfurospirillaceae</taxon>
        <taxon>Sulfurospirillum</taxon>
    </lineage>
</organism>
<dbReference type="Pfam" id="PF03480">
    <property type="entry name" value="DctP"/>
    <property type="match status" value="1"/>
</dbReference>
<dbReference type="GO" id="GO:0030288">
    <property type="term" value="C:outer membrane-bounded periplasmic space"/>
    <property type="evidence" value="ECO:0007669"/>
    <property type="project" value="InterPro"/>
</dbReference>
<dbReference type="NCBIfam" id="NF037995">
    <property type="entry name" value="TRAP_S1"/>
    <property type="match status" value="1"/>
</dbReference>
<evidence type="ECO:0000313" key="5">
    <source>
        <dbReference type="EMBL" id="AFL67830.1"/>
    </source>
</evidence>
<dbReference type="Gene3D" id="3.40.190.170">
    <property type="entry name" value="Bacterial extracellular solute-binding protein, family 7"/>
    <property type="match status" value="1"/>
</dbReference>
<accession>I3XV56</accession>
<dbReference type="InterPro" id="IPR018389">
    <property type="entry name" value="DctP_fam"/>
</dbReference>
<dbReference type="InterPro" id="IPR038404">
    <property type="entry name" value="TRAP_DctP_sf"/>
</dbReference>
<dbReference type="PATRIC" id="fig|760154.4.peg.513"/>
<keyword evidence="2" id="KW-0813">Transport</keyword>
<dbReference type="PIRSF" id="PIRSF006470">
    <property type="entry name" value="DctB"/>
    <property type="match status" value="1"/>
</dbReference>